<protein>
    <submittedName>
        <fullName evidence="2">Uncharacterized protein</fullName>
    </submittedName>
</protein>
<keyword evidence="1" id="KW-0812">Transmembrane</keyword>
<dbReference type="AlphaFoldDB" id="A0A382AZ46"/>
<proteinExistence type="predicted"/>
<name>A0A382AZ46_9ZZZZ</name>
<feature type="non-terminal residue" evidence="2">
    <location>
        <position position="350"/>
    </location>
</feature>
<sequence>VNSNIKFLLIFFLSVGQVLLLIGGFNWWVDPYDIYHPAEYKSNDPTWVSKQLRLAKAYRIRQLKPQGIVIGASTSQLGIDPDHPGWSEKVYPRYNIAMPGANLYESFRYFQHSHALNPIKQVLIGLDFVSFNIFYQLSDDFNESYMVVSQEGKPQDHNLTNWVVTLFSLTAIKASQKKFFYRGAGTHFSNGTEIGDKLGLQTRNNRSSMMWSATTFVTRMLMPPPSHRFCLDDGVRENPSFQYLRQILEAAKENETDVRLFIQPTHVYYLEVLKIMGMMGDYEKWRHQLIDLVEGVNKKFPKSLKFYLWDFSGYNTVTMDEVPPAKELKRSMDWYYDIGHFKKYLGDMIQ</sequence>
<keyword evidence="1" id="KW-0472">Membrane</keyword>
<reference evidence="2" key="1">
    <citation type="submission" date="2018-05" db="EMBL/GenBank/DDBJ databases">
        <authorList>
            <person name="Lanie J.A."/>
            <person name="Ng W.-L."/>
            <person name="Kazmierczak K.M."/>
            <person name="Andrzejewski T.M."/>
            <person name="Davidsen T.M."/>
            <person name="Wayne K.J."/>
            <person name="Tettelin H."/>
            <person name="Glass J.I."/>
            <person name="Rusch D."/>
            <person name="Podicherti R."/>
            <person name="Tsui H.-C.T."/>
            <person name="Winkler M.E."/>
        </authorList>
    </citation>
    <scope>NUCLEOTIDE SEQUENCE</scope>
</reference>
<evidence type="ECO:0000313" key="2">
    <source>
        <dbReference type="EMBL" id="SVB06805.1"/>
    </source>
</evidence>
<dbReference type="EMBL" id="UINC01027485">
    <property type="protein sequence ID" value="SVB06805.1"/>
    <property type="molecule type" value="Genomic_DNA"/>
</dbReference>
<feature type="non-terminal residue" evidence="2">
    <location>
        <position position="1"/>
    </location>
</feature>
<accession>A0A382AZ46</accession>
<gene>
    <name evidence="2" type="ORF">METZ01_LOCUS159659</name>
</gene>
<feature type="transmembrane region" description="Helical" evidence="1">
    <location>
        <begin position="7"/>
        <end position="29"/>
    </location>
</feature>
<evidence type="ECO:0000256" key="1">
    <source>
        <dbReference type="SAM" id="Phobius"/>
    </source>
</evidence>
<organism evidence="2">
    <name type="scientific">marine metagenome</name>
    <dbReference type="NCBI Taxonomy" id="408172"/>
    <lineage>
        <taxon>unclassified sequences</taxon>
        <taxon>metagenomes</taxon>
        <taxon>ecological metagenomes</taxon>
    </lineage>
</organism>
<keyword evidence="1" id="KW-1133">Transmembrane helix</keyword>